<evidence type="ECO:0000313" key="1">
    <source>
        <dbReference type="EMBL" id="UNO47887.1"/>
    </source>
</evidence>
<reference evidence="2" key="1">
    <citation type="journal article" date="2022" name="G3 (Bethesda)">
        <title>Unveiling the complete genome sequence of Alicyclobacillus acidoterrestris DSM 3922T, a taint-producing strain.</title>
        <authorList>
            <person name="Leonardo I.C."/>
            <person name="Barreto Crespo M.T."/>
            <person name="Gaspar F.B."/>
        </authorList>
    </citation>
    <scope>NUCLEOTIDE SEQUENCE [LARGE SCALE GENOMIC DNA]</scope>
    <source>
        <strain evidence="2">DSM 3922</strain>
    </source>
</reference>
<dbReference type="AlphaFoldDB" id="T0C8W6"/>
<organism evidence="1 2">
    <name type="scientific">Alicyclobacillus acidoterrestris (strain ATCC 49025 / DSM 3922 / CIP 106132 / NCIMB 13137 / GD3B)</name>
    <dbReference type="NCBI Taxonomy" id="1356854"/>
    <lineage>
        <taxon>Bacteria</taxon>
        <taxon>Bacillati</taxon>
        <taxon>Bacillota</taxon>
        <taxon>Bacilli</taxon>
        <taxon>Bacillales</taxon>
        <taxon>Alicyclobacillaceae</taxon>
        <taxon>Alicyclobacillus</taxon>
    </lineage>
</organism>
<dbReference type="eggNOG" id="COG2384">
    <property type="taxonomic scope" value="Bacteria"/>
</dbReference>
<dbReference type="Proteomes" id="UP000829401">
    <property type="component" value="Chromosome"/>
</dbReference>
<dbReference type="InterPro" id="IPR006901">
    <property type="entry name" value="TrmK"/>
</dbReference>
<dbReference type="Pfam" id="PF12847">
    <property type="entry name" value="Methyltransf_18"/>
    <property type="match status" value="1"/>
</dbReference>
<dbReference type="InterPro" id="IPR029063">
    <property type="entry name" value="SAM-dependent_MTases_sf"/>
</dbReference>
<dbReference type="Gene3D" id="3.40.50.150">
    <property type="entry name" value="Vaccinia Virus protein VP39"/>
    <property type="match status" value="1"/>
</dbReference>
<sequence length="251" mass="27423">MQLIPLSKRLHTIVEYIPKTGVLADIGTDHAFIPIRAVQLNRVQRAIATDLRSGPLQKARENVVKFGLSGVIDLRIGNGLATLAPGEADVIVSAGIGGHVHTEMLTSGLAVVQRAARVIFQPMNAGHRLRQALDQLGFRLVDERLVLEDDRVYEIIVAEPTSGEPTPDPAYSAIRHDSHRLAQAYTYGPLLMQAQSPLYQLRLAREIEKLQAVLASVSQSNNEAAGERAAQLRAEIEDIQMLLREGNGDHA</sequence>
<accession>A0A9E7CYT0</accession>
<gene>
    <name evidence="1" type="ORF">K1I37_14505</name>
</gene>
<keyword evidence="2" id="KW-1185">Reference proteome</keyword>
<dbReference type="KEGG" id="aaco:K1I37_14505"/>
<dbReference type="SUPFAM" id="SSF53335">
    <property type="entry name" value="S-adenosyl-L-methionine-dependent methyltransferases"/>
    <property type="match status" value="1"/>
</dbReference>
<evidence type="ECO:0000313" key="2">
    <source>
        <dbReference type="Proteomes" id="UP000829401"/>
    </source>
</evidence>
<protein>
    <submittedName>
        <fullName evidence="1">Class I SAM-dependent methyltransferase</fullName>
    </submittedName>
</protein>
<name>T0C8W6_ALIAG</name>
<dbReference type="OrthoDB" id="5881184at2"/>
<dbReference type="STRING" id="1356854.N007_20390"/>
<dbReference type="PANTHER" id="PTHR38451">
    <property type="entry name" value="TRNA (ADENINE(22)-N(1))-METHYLTRANSFERASE"/>
    <property type="match status" value="1"/>
</dbReference>
<keyword evidence="1" id="KW-0808">Transferase</keyword>
<dbReference type="EMBL" id="CP080467">
    <property type="protein sequence ID" value="UNO47887.1"/>
    <property type="molecule type" value="Genomic_DNA"/>
</dbReference>
<dbReference type="PANTHER" id="PTHR38451:SF1">
    <property type="entry name" value="TRNA (ADENINE(22)-N(1))-METHYLTRANSFERASE"/>
    <property type="match status" value="1"/>
</dbReference>
<accession>T0C8W6</accession>
<dbReference type="GO" id="GO:0160105">
    <property type="term" value="F:tRNA (adenine(22)-N1)-methyltransferase activity"/>
    <property type="evidence" value="ECO:0007669"/>
    <property type="project" value="InterPro"/>
</dbReference>
<proteinExistence type="predicted"/>
<dbReference type="Gene3D" id="1.10.287.1890">
    <property type="match status" value="1"/>
</dbReference>
<dbReference type="RefSeq" id="WP_021295277.1">
    <property type="nucleotide sequence ID" value="NZ_AURB01000055.1"/>
</dbReference>
<keyword evidence="1" id="KW-0489">Methyltransferase</keyword>
<dbReference type="GO" id="GO:0032259">
    <property type="term" value="P:methylation"/>
    <property type="evidence" value="ECO:0007669"/>
    <property type="project" value="UniProtKB-KW"/>
</dbReference>
<dbReference type="PIRSF" id="PIRSF018637">
    <property type="entry name" value="TrmK"/>
    <property type="match status" value="1"/>
</dbReference>